<dbReference type="EMBL" id="JBHSBH010000005">
    <property type="protein sequence ID" value="MFC3995968.1"/>
    <property type="molecule type" value="Genomic_DNA"/>
</dbReference>
<dbReference type="InterPro" id="IPR036291">
    <property type="entry name" value="NAD(P)-bd_dom_sf"/>
</dbReference>
<dbReference type="SUPFAM" id="SSF51735">
    <property type="entry name" value="NAD(P)-binding Rossmann-fold domains"/>
    <property type="match status" value="1"/>
</dbReference>
<evidence type="ECO:0000313" key="1">
    <source>
        <dbReference type="EMBL" id="MFC3995968.1"/>
    </source>
</evidence>
<accession>A0ABV8FLM8</accession>
<gene>
    <name evidence="1" type="ORF">ACFOVU_08585</name>
</gene>
<dbReference type="InterPro" id="IPR002347">
    <property type="entry name" value="SDR_fam"/>
</dbReference>
<dbReference type="Pfam" id="PF00106">
    <property type="entry name" value="adh_short"/>
    <property type="match status" value="1"/>
</dbReference>
<protein>
    <submittedName>
        <fullName evidence="1">SDR family NAD(P)-dependent oxidoreductase</fullName>
    </submittedName>
</protein>
<comment type="caution">
    <text evidence="1">The sequence shown here is derived from an EMBL/GenBank/DDBJ whole genome shotgun (WGS) entry which is preliminary data.</text>
</comment>
<sequence length="44" mass="4391">MDTLDLRGRTALVTGAAGGIGRACARRLAAAGARLHLTDIDAAA</sequence>
<name>A0ABV8FLM8_9ACTN</name>
<keyword evidence="2" id="KW-1185">Reference proteome</keyword>
<proteinExistence type="predicted"/>
<dbReference type="RefSeq" id="WP_378531614.1">
    <property type="nucleotide sequence ID" value="NZ_JBHSBH010000005.1"/>
</dbReference>
<reference evidence="2" key="1">
    <citation type="journal article" date="2019" name="Int. J. Syst. Evol. Microbiol.">
        <title>The Global Catalogue of Microorganisms (GCM) 10K type strain sequencing project: providing services to taxonomists for standard genome sequencing and annotation.</title>
        <authorList>
            <consortium name="The Broad Institute Genomics Platform"/>
            <consortium name="The Broad Institute Genome Sequencing Center for Infectious Disease"/>
            <person name="Wu L."/>
            <person name="Ma J."/>
        </authorList>
    </citation>
    <scope>NUCLEOTIDE SEQUENCE [LARGE SCALE GENOMIC DNA]</scope>
    <source>
        <strain evidence="2">TBRC 1826</strain>
    </source>
</reference>
<dbReference type="Proteomes" id="UP001595847">
    <property type="component" value="Unassembled WGS sequence"/>
</dbReference>
<dbReference type="Gene3D" id="3.40.50.720">
    <property type="entry name" value="NAD(P)-binding Rossmann-like Domain"/>
    <property type="match status" value="1"/>
</dbReference>
<organism evidence="1 2">
    <name type="scientific">Nocardiopsis sediminis</name>
    <dbReference type="NCBI Taxonomy" id="1778267"/>
    <lineage>
        <taxon>Bacteria</taxon>
        <taxon>Bacillati</taxon>
        <taxon>Actinomycetota</taxon>
        <taxon>Actinomycetes</taxon>
        <taxon>Streptosporangiales</taxon>
        <taxon>Nocardiopsidaceae</taxon>
        <taxon>Nocardiopsis</taxon>
    </lineage>
</organism>
<feature type="non-terminal residue" evidence="1">
    <location>
        <position position="44"/>
    </location>
</feature>
<evidence type="ECO:0000313" key="2">
    <source>
        <dbReference type="Proteomes" id="UP001595847"/>
    </source>
</evidence>